<evidence type="ECO:0000313" key="3">
    <source>
        <dbReference type="EMBL" id="MBO8426283.1"/>
    </source>
</evidence>
<gene>
    <name evidence="3" type="ORF">IAC61_03065</name>
</gene>
<keyword evidence="2" id="KW-0472">Membrane</keyword>
<proteinExistence type="predicted"/>
<dbReference type="AlphaFoldDB" id="A0A9D9DGL5"/>
<comment type="caution">
    <text evidence="3">The sequence shown here is derived from an EMBL/GenBank/DDBJ whole genome shotgun (WGS) entry which is preliminary data.</text>
</comment>
<feature type="region of interest" description="Disordered" evidence="1">
    <location>
        <begin position="285"/>
        <end position="304"/>
    </location>
</feature>
<evidence type="ECO:0000313" key="4">
    <source>
        <dbReference type="Proteomes" id="UP000823634"/>
    </source>
</evidence>
<evidence type="ECO:0000256" key="1">
    <source>
        <dbReference type="SAM" id="MobiDB-lite"/>
    </source>
</evidence>
<protein>
    <submittedName>
        <fullName evidence="3">Uncharacterized protein</fullName>
    </submittedName>
</protein>
<name>A0A9D9DGL5_9FIRM</name>
<feature type="transmembrane region" description="Helical" evidence="2">
    <location>
        <begin position="99"/>
        <end position="119"/>
    </location>
</feature>
<keyword evidence="2" id="KW-1133">Transmembrane helix</keyword>
<reference evidence="3" key="2">
    <citation type="journal article" date="2021" name="PeerJ">
        <title>Extensive microbial diversity within the chicken gut microbiome revealed by metagenomics and culture.</title>
        <authorList>
            <person name="Gilroy R."/>
            <person name="Ravi A."/>
            <person name="Getino M."/>
            <person name="Pursley I."/>
            <person name="Horton D.L."/>
            <person name="Alikhan N.F."/>
            <person name="Baker D."/>
            <person name="Gharbi K."/>
            <person name="Hall N."/>
            <person name="Watson M."/>
            <person name="Adriaenssens E.M."/>
            <person name="Foster-Nyarko E."/>
            <person name="Jarju S."/>
            <person name="Secka A."/>
            <person name="Antonio M."/>
            <person name="Oren A."/>
            <person name="Chaudhuri R.R."/>
            <person name="La Ragione R."/>
            <person name="Hildebrand F."/>
            <person name="Pallen M.J."/>
        </authorList>
    </citation>
    <scope>NUCLEOTIDE SEQUENCE</scope>
    <source>
        <strain evidence="3">17113</strain>
    </source>
</reference>
<dbReference type="EMBL" id="JADINA010000020">
    <property type="protein sequence ID" value="MBO8426283.1"/>
    <property type="molecule type" value="Genomic_DNA"/>
</dbReference>
<dbReference type="Proteomes" id="UP000823634">
    <property type="component" value="Unassembled WGS sequence"/>
</dbReference>
<keyword evidence="2" id="KW-0812">Transmembrane</keyword>
<evidence type="ECO:0000256" key="2">
    <source>
        <dbReference type="SAM" id="Phobius"/>
    </source>
</evidence>
<accession>A0A9D9DGL5</accession>
<organism evidence="3 4">
    <name type="scientific">Candidatus Alloenteromonas pullistercoris</name>
    <dbReference type="NCBI Taxonomy" id="2840785"/>
    <lineage>
        <taxon>Bacteria</taxon>
        <taxon>Bacillati</taxon>
        <taxon>Bacillota</taxon>
        <taxon>Bacillota incertae sedis</taxon>
        <taxon>Candidatus Alloenteromonas</taxon>
    </lineage>
</organism>
<dbReference type="NCBIfam" id="NF046000">
    <property type="entry name" value="MAG1210_fam"/>
    <property type="match status" value="1"/>
</dbReference>
<feature type="transmembrane region" description="Helical" evidence="2">
    <location>
        <begin position="73"/>
        <end position="93"/>
    </location>
</feature>
<sequence>MAEEVLFKPKELFEKELRRAYHEAAGELYDELRGKANIDEAANKAHVADYNKKQSHYQMKANELSSTKTKRTVCLVFCILAFIAGAIAMLLAFFPSFNWVALLVGIALLGLGIGLIFPIRRFGKLSLEQSAKVVKLKAEADKALDVCKSDMAPLNALFDWNAPLHVMEKATPIIDLDPVFTPERLSLLRDNYGLNEDLGDDSSVLGVISGRIKGNPFVLVRTLDRAIIDKTYVGSMVISWTTYSRDSNGRSYPVTHTQTLTASTVHPAPKFGKVTQLIYGNDAAPHLSFSRSPQKSSGLDEDARRKECDKMAKKLGKMAEKSIGTSKPFTPLANEEFETLFHALDRDHDVEFRVLFTPLAQQNMIELLTDPRPYGDDFYFLKSHRINVIQSAHSQSFDYSADPSLFMGYDCVAMRKGFIDYCDLYIQSLFFDLAPLLSIPLYQMHKSRDYIYKGNYGRNVTSFEQEALANGLDSASFMPKLADPSVPLILKVDEVAKQGKTDLTSVRASGYRTFAMVDYVPTMGGDGRMHNVPVPWTRYEEVTSETPMQVRQVCPDKGTFLESLRKNQGLQNFLSSLSYRYERGLLARVGEGVSPSQEKALADLFDAKAKKQ</sequence>
<reference evidence="3" key="1">
    <citation type="submission" date="2020-10" db="EMBL/GenBank/DDBJ databases">
        <authorList>
            <person name="Gilroy R."/>
        </authorList>
    </citation>
    <scope>NUCLEOTIDE SEQUENCE</scope>
    <source>
        <strain evidence="3">17113</strain>
    </source>
</reference>